<dbReference type="SUPFAM" id="SSF48452">
    <property type="entry name" value="TPR-like"/>
    <property type="match status" value="1"/>
</dbReference>
<dbReference type="EMBL" id="DF967972">
    <property type="protein sequence ID" value="GAP13657.1"/>
    <property type="molecule type" value="Genomic_DNA"/>
</dbReference>
<dbReference type="InterPro" id="IPR011990">
    <property type="entry name" value="TPR-like_helical_dom_sf"/>
</dbReference>
<keyword evidence="6" id="KW-1185">Reference proteome</keyword>
<dbReference type="SUPFAM" id="SSF55073">
    <property type="entry name" value="Nucleotide cyclase"/>
    <property type="match status" value="2"/>
</dbReference>
<dbReference type="Gene3D" id="1.25.40.10">
    <property type="entry name" value="Tetratricopeptide repeat domain"/>
    <property type="match status" value="1"/>
</dbReference>
<evidence type="ECO:0000256" key="1">
    <source>
        <dbReference type="ARBA" id="ARBA00022741"/>
    </source>
</evidence>
<dbReference type="STRING" id="360412.LARV_01412"/>
<dbReference type="InterPro" id="IPR001054">
    <property type="entry name" value="A/G_cyclase"/>
</dbReference>
<organism evidence="5">
    <name type="scientific">Longilinea arvoryzae</name>
    <dbReference type="NCBI Taxonomy" id="360412"/>
    <lineage>
        <taxon>Bacteria</taxon>
        <taxon>Bacillati</taxon>
        <taxon>Chloroflexota</taxon>
        <taxon>Anaerolineae</taxon>
        <taxon>Anaerolineales</taxon>
        <taxon>Anaerolineaceae</taxon>
        <taxon>Longilinea</taxon>
    </lineage>
</organism>
<dbReference type="Gene3D" id="3.40.50.300">
    <property type="entry name" value="P-loop containing nucleotide triphosphate hydrolases"/>
    <property type="match status" value="1"/>
</dbReference>
<name>A0A0S7BE15_9CHLR</name>
<dbReference type="GO" id="GO:0004016">
    <property type="term" value="F:adenylate cyclase activity"/>
    <property type="evidence" value="ECO:0007669"/>
    <property type="project" value="TreeGrafter"/>
</dbReference>
<dbReference type="PANTHER" id="PTHR16305:SF28">
    <property type="entry name" value="GUANYLATE CYCLASE DOMAIN-CONTAINING PROTEIN"/>
    <property type="match status" value="1"/>
</dbReference>
<dbReference type="SMART" id="SM00044">
    <property type="entry name" value="CYCc"/>
    <property type="match status" value="2"/>
</dbReference>
<dbReference type="PANTHER" id="PTHR16305">
    <property type="entry name" value="TESTICULAR SOLUBLE ADENYLYL CYCLASE"/>
    <property type="match status" value="1"/>
</dbReference>
<proteinExistence type="predicted"/>
<keyword evidence="1" id="KW-0547">Nucleotide-binding</keyword>
<dbReference type="Proteomes" id="UP000055060">
    <property type="component" value="Unassembled WGS sequence"/>
</dbReference>
<dbReference type="RefSeq" id="WP_075072979.1">
    <property type="nucleotide sequence ID" value="NZ_DF967972.1"/>
</dbReference>
<reference evidence="5" key="1">
    <citation type="submission" date="2015-07" db="EMBL/GenBank/DDBJ databases">
        <title>Draft Genome Sequences of Anaerolinea thermolimosa IMO-1, Bellilinea caldifistulae GOMI-1, Leptolinea tardivitalis YMTK-2, Levilinea saccharolytica KIBI-1,Longilinea arvoryzae KOME-1, Previously Described as Members of the Anaerolineaceae (Chloroflexi).</title>
        <authorList>
            <person name="Sekiguchi Y."/>
            <person name="Ohashi A."/>
            <person name="Matsuura N."/>
            <person name="Tourlousse M.D."/>
        </authorList>
    </citation>
    <scope>NUCLEOTIDE SEQUENCE [LARGE SCALE GENOMIC DNA]</scope>
    <source>
        <strain evidence="5">KOME-1</strain>
    </source>
</reference>
<feature type="region of interest" description="Disordered" evidence="3">
    <location>
        <begin position="58"/>
        <end position="99"/>
    </location>
</feature>
<evidence type="ECO:0000256" key="2">
    <source>
        <dbReference type="ARBA" id="ARBA00022840"/>
    </source>
</evidence>
<dbReference type="Pfam" id="PF13191">
    <property type="entry name" value="AAA_16"/>
    <property type="match status" value="1"/>
</dbReference>
<dbReference type="SUPFAM" id="SSF52540">
    <property type="entry name" value="P-loop containing nucleoside triphosphate hydrolases"/>
    <property type="match status" value="1"/>
</dbReference>
<dbReference type="GO" id="GO:0005524">
    <property type="term" value="F:ATP binding"/>
    <property type="evidence" value="ECO:0007669"/>
    <property type="project" value="UniProtKB-KW"/>
</dbReference>
<feature type="domain" description="Guanylate cyclase" evidence="4">
    <location>
        <begin position="186"/>
        <end position="323"/>
    </location>
</feature>
<evidence type="ECO:0000256" key="3">
    <source>
        <dbReference type="SAM" id="MobiDB-lite"/>
    </source>
</evidence>
<dbReference type="InterPro" id="IPR041664">
    <property type="entry name" value="AAA_16"/>
</dbReference>
<feature type="region of interest" description="Disordered" evidence="3">
    <location>
        <begin position="1"/>
        <end position="26"/>
    </location>
</feature>
<evidence type="ECO:0000259" key="4">
    <source>
        <dbReference type="PROSITE" id="PS50125"/>
    </source>
</evidence>
<dbReference type="GO" id="GO:0005737">
    <property type="term" value="C:cytoplasm"/>
    <property type="evidence" value="ECO:0007669"/>
    <property type="project" value="TreeGrafter"/>
</dbReference>
<dbReference type="GO" id="GO:0009190">
    <property type="term" value="P:cyclic nucleotide biosynthetic process"/>
    <property type="evidence" value="ECO:0007669"/>
    <property type="project" value="InterPro"/>
</dbReference>
<keyword evidence="2" id="KW-0067">ATP-binding</keyword>
<feature type="domain" description="Guanylate cyclase" evidence="4">
    <location>
        <begin position="434"/>
        <end position="582"/>
    </location>
</feature>
<evidence type="ECO:0000313" key="6">
    <source>
        <dbReference type="Proteomes" id="UP000055060"/>
    </source>
</evidence>
<dbReference type="InterPro" id="IPR029787">
    <property type="entry name" value="Nucleotide_cyclase"/>
</dbReference>
<dbReference type="OrthoDB" id="134626at2"/>
<dbReference type="Pfam" id="PF00211">
    <property type="entry name" value="Guanylate_cyc"/>
    <property type="match status" value="2"/>
</dbReference>
<dbReference type="GO" id="GO:0035556">
    <property type="term" value="P:intracellular signal transduction"/>
    <property type="evidence" value="ECO:0007669"/>
    <property type="project" value="InterPro"/>
</dbReference>
<evidence type="ECO:0000313" key="5">
    <source>
        <dbReference type="EMBL" id="GAP13657.1"/>
    </source>
</evidence>
<dbReference type="InterPro" id="IPR027417">
    <property type="entry name" value="P-loop_NTPase"/>
</dbReference>
<protein>
    <submittedName>
        <fullName evidence="5">Protein containg AAA ATPase domain</fullName>
    </submittedName>
</protein>
<dbReference type="Gene3D" id="3.30.70.1230">
    <property type="entry name" value="Nucleotide cyclase"/>
    <property type="match status" value="2"/>
</dbReference>
<dbReference type="PROSITE" id="PS50125">
    <property type="entry name" value="GUANYLATE_CYCLASE_2"/>
    <property type="match status" value="2"/>
</dbReference>
<sequence length="1434" mass="157548">MDPETGEKRPPDGGEEPIRRSPLKRSPDLASLWEAVDQDRPADFGALTRQATFANLPRAGDAVTAPPEPAQKPVRRGLPDLSILDDLKTPSGPLPTARPVVRDMETEEKETASRLVIDPDLEKYIYPDLWRKLNSPTPTRGILINTLDQVRSTLNLLSTFLPQHLVQEKMRRAVPGLVSGQILHGSLLFSDVSGFTALSERLQGMGLEGAEILTQMMNRYFGRMLDILAQSGGILLKFAGDAMLVYFPQQGQNEQVNWAVRAGQRMLSAIAEFSNLEVPGGKVALKMKIGIGSGEFLAASVGSAQRMEYVILGPAVAQTMTAESLTTAAGQMVVNSQTIPYLDPAYPAVEHKNGYYRVNHPADSVLDEFEIKAEVRRARGAISWDASPNAIMAQVDVTLRQIKAFLPYLSPEVVDRVVIHGQRNLFASQYRPTTVLFGNFWGFEELLSLWGEEGVSRVTGLLNAYFNAMSDVVARYGGMISRIDPYSKGTKILILFGAPVAHEDDPQRAASAALAMNAELEGINDTWARKLTHHLPPGFTGPLIQHRLGITTGNTFAGQVGSPTRREYTVMGDDVNLSARLMSAGEPGQILISQNAVNQAHLEDYFYLTGLAPLRVKGKSKPIAISQVQAPRDDQLSKRARERGALIGRKAELAKAENLLRQAAAGQGTLLILEGPAGIGKSHLADTLIQHAGASNLRVLLHQCRSYAENTSYNCWSLLLRQLAGIGSTDFQSAVHHQKLRCLVAECGLPEQMIQPLAMLMGLRPLAPALTNSAEAGQSGDDLPQDETAALARQVRGGMKKRQGSRLDFWDQLESGKTSETGQVWQPITAQLAGSERERVYGAVWAVLDALTQPEAGLIFFEDAHWMDAASQDLLYWIVARLQDLPLMIMLARRKGEERVSSFPRAQIIHLTPLTAEETHTLVSNLLIADLAQVIHEQSQGNPLFVEEITRWYQRAHRISSDELRSVLQTSNMLQKLILSHLENLPDELQEVAMTAAVIGNEFHTGEVQALLPGALDSVTLSNHLRSLAYSHLITLVEAGADARYSFQQSLVRDVLYNSLPYEKRRELHGRLGDYLSRPRTRRSELQAQLAAALDANAVSPIQVGETIAGHYERAERWLDAARQFGSAGDQARQHKDAKRAGDDFERGLAALEKLPVEKLTGEARDLKFHFHLALGDLALENDAYLAALTAYELARSTLDPDAEPEKQTALALRFGLVLPTQRKAEEAEAMLRGLLEQPGFIPGPDLLSTLAWLTGRAGRADARPWIEKCEGELGETDIPWKRGVRALLADLSGDWDAAREGYLGVECPAGAAMMGIYLGQRALEQGNPDRASSQYQTACEIATRNEEFTCAGLAWYRQAEIHWQAGDIEGARADLARAQAALEKAPSQMAAAGFAATRKAYKSINLKKTVRWPNWPVQEIADQYAIRLLFKPA</sequence>
<dbReference type="CDD" id="cd07302">
    <property type="entry name" value="CHD"/>
    <property type="match status" value="2"/>
</dbReference>
<accession>A0A0S7BE15</accession>
<gene>
    <name evidence="5" type="ORF">LARV_01412</name>
</gene>
<feature type="compositionally biased region" description="Basic and acidic residues" evidence="3">
    <location>
        <begin position="1"/>
        <end position="19"/>
    </location>
</feature>